<keyword evidence="1" id="KW-0614">Plasmid</keyword>
<dbReference type="AlphaFoldDB" id="A0A7M2HCD4"/>
<name>A0A7M2HCD4_9BURK</name>
<proteinExistence type="predicted"/>
<accession>A0A7M2HCD4</accession>
<geneLocation type="plasmid" evidence="1 2">
    <name>pRK1-3</name>
</geneLocation>
<reference evidence="1 2" key="1">
    <citation type="submission" date="2020-10" db="EMBL/GenBank/DDBJ databases">
        <title>Complete genome sequence of Cupriavidus basilensis CCUG 49340T.</title>
        <authorList>
            <person name="Salva-Serra F."/>
            <person name="Donoso R.A."/>
            <person name="Cho K.H."/>
            <person name="Yoo J.A."/>
            <person name="Lee K."/>
            <person name="Yoon S.-H."/>
            <person name="Perez-Pantoja D."/>
            <person name="Moore E.R.B."/>
        </authorList>
    </citation>
    <scope>NUCLEOTIDE SEQUENCE [LARGE SCALE GENOMIC DNA]</scope>
    <source>
        <strain evidence="2">CCUG 49340</strain>
        <plasmid evidence="1 2">pRK1-3</plasmid>
    </source>
</reference>
<protein>
    <submittedName>
        <fullName evidence="1">Uncharacterized protein</fullName>
    </submittedName>
</protein>
<dbReference type="GeneID" id="60826658"/>
<dbReference type="Proteomes" id="UP000397656">
    <property type="component" value="Plasmid pRK1-3"/>
</dbReference>
<organism evidence="1 2">
    <name type="scientific">Cupriavidus basilensis</name>
    <dbReference type="NCBI Taxonomy" id="68895"/>
    <lineage>
        <taxon>Bacteria</taxon>
        <taxon>Pseudomonadati</taxon>
        <taxon>Pseudomonadota</taxon>
        <taxon>Betaproteobacteria</taxon>
        <taxon>Burkholderiales</taxon>
        <taxon>Burkholderiaceae</taxon>
        <taxon>Cupriavidus</taxon>
    </lineage>
</organism>
<gene>
    <name evidence="1" type="ORF">F7R26_039240</name>
</gene>
<evidence type="ECO:0000313" key="1">
    <source>
        <dbReference type="EMBL" id="QOT82275.1"/>
    </source>
</evidence>
<evidence type="ECO:0000313" key="2">
    <source>
        <dbReference type="Proteomes" id="UP000397656"/>
    </source>
</evidence>
<dbReference type="EMBL" id="CP062807">
    <property type="protein sequence ID" value="QOT82275.1"/>
    <property type="molecule type" value="Genomic_DNA"/>
</dbReference>
<sequence>MRNESRGRVNDGLLALIHGCGEDGGNDRLRERKLLLFECPWIEATFGIERENGKRRSNDAHWLSGHQFDDHIGHACALPGKSGQAVVGRLPQHPLEFGGWQLPESIVTGNEKLSARKPHSCPHGL</sequence>
<dbReference type="RefSeq" id="WP_157128667.1">
    <property type="nucleotide sequence ID" value="NZ_CP062807.1"/>
</dbReference>